<protein>
    <submittedName>
        <fullName evidence="1">14825_t:CDS:1</fullName>
    </submittedName>
</protein>
<comment type="caution">
    <text evidence="1">The sequence shown here is derived from an EMBL/GenBank/DDBJ whole genome shotgun (WGS) entry which is preliminary data.</text>
</comment>
<organism evidence="1 2">
    <name type="scientific">Gigaspora margarita</name>
    <dbReference type="NCBI Taxonomy" id="4874"/>
    <lineage>
        <taxon>Eukaryota</taxon>
        <taxon>Fungi</taxon>
        <taxon>Fungi incertae sedis</taxon>
        <taxon>Mucoromycota</taxon>
        <taxon>Glomeromycotina</taxon>
        <taxon>Glomeromycetes</taxon>
        <taxon>Diversisporales</taxon>
        <taxon>Gigasporaceae</taxon>
        <taxon>Gigaspora</taxon>
    </lineage>
</organism>
<evidence type="ECO:0000313" key="2">
    <source>
        <dbReference type="Proteomes" id="UP000789901"/>
    </source>
</evidence>
<reference evidence="1 2" key="1">
    <citation type="submission" date="2021-06" db="EMBL/GenBank/DDBJ databases">
        <authorList>
            <person name="Kallberg Y."/>
            <person name="Tangrot J."/>
            <person name="Rosling A."/>
        </authorList>
    </citation>
    <scope>NUCLEOTIDE SEQUENCE [LARGE SCALE GENOMIC DNA]</scope>
    <source>
        <strain evidence="1 2">120-4 pot B 10/14</strain>
    </source>
</reference>
<gene>
    <name evidence="1" type="ORF">GMARGA_LOCUS40114</name>
</gene>
<keyword evidence="2" id="KW-1185">Reference proteome</keyword>
<dbReference type="Proteomes" id="UP000789901">
    <property type="component" value="Unassembled WGS sequence"/>
</dbReference>
<evidence type="ECO:0000313" key="1">
    <source>
        <dbReference type="EMBL" id="CAG8850234.1"/>
    </source>
</evidence>
<proteinExistence type="predicted"/>
<dbReference type="EMBL" id="CAJVQB010100140">
    <property type="protein sequence ID" value="CAG8850234.1"/>
    <property type="molecule type" value="Genomic_DNA"/>
</dbReference>
<accession>A0ABN7XA63</accession>
<sequence length="48" mass="5137">MQNNSNSCCSGFVLSQRITALAARLVPSLWSSNQIPSLCVSNGLLILE</sequence>
<feature type="non-terminal residue" evidence="1">
    <location>
        <position position="48"/>
    </location>
</feature>
<name>A0ABN7XA63_GIGMA</name>